<keyword evidence="6" id="KW-0479">Metal-binding</keyword>
<dbReference type="GO" id="GO:0016491">
    <property type="term" value="F:oxidoreductase activity"/>
    <property type="evidence" value="ECO:0007669"/>
    <property type="project" value="UniProtKB-KW"/>
</dbReference>
<dbReference type="GO" id="GO:0046872">
    <property type="term" value="F:metal ion binding"/>
    <property type="evidence" value="ECO:0007669"/>
    <property type="project" value="UniProtKB-KW"/>
</dbReference>
<dbReference type="InterPro" id="IPR023753">
    <property type="entry name" value="FAD/NAD-binding_dom"/>
</dbReference>
<keyword evidence="8" id="KW-0408">Iron</keyword>
<dbReference type="PANTHER" id="PTHR42917">
    <property type="entry name" value="2,4-DIENOYL-COA REDUCTASE"/>
    <property type="match status" value="1"/>
</dbReference>
<dbReference type="EMBL" id="CP001034">
    <property type="protein sequence ID" value="ACB86130.1"/>
    <property type="molecule type" value="Genomic_DNA"/>
</dbReference>
<dbReference type="Pfam" id="PF07992">
    <property type="entry name" value="Pyr_redox_2"/>
    <property type="match status" value="1"/>
</dbReference>
<keyword evidence="5" id="KW-0288">FMN</keyword>
<dbReference type="Gene3D" id="3.40.50.720">
    <property type="entry name" value="NAD(P)-binding Rossmann-like Domain"/>
    <property type="match status" value="1"/>
</dbReference>
<keyword evidence="4" id="KW-0285">Flavoprotein</keyword>
<dbReference type="eggNOG" id="COG0446">
    <property type="taxonomic scope" value="Bacteria"/>
</dbReference>
<dbReference type="RefSeq" id="WP_012448972.1">
    <property type="nucleotide sequence ID" value="NC_010718.1"/>
</dbReference>
<evidence type="ECO:0000256" key="8">
    <source>
        <dbReference type="ARBA" id="ARBA00023004"/>
    </source>
</evidence>
<evidence type="ECO:0000259" key="10">
    <source>
        <dbReference type="Pfam" id="PF00724"/>
    </source>
</evidence>
<proteinExistence type="inferred from homology"/>
<dbReference type="Gene3D" id="3.50.50.60">
    <property type="entry name" value="FAD/NAD(P)-binding domain"/>
    <property type="match status" value="1"/>
</dbReference>
<gene>
    <name evidence="12" type="ordered locus">Nther_2572</name>
</gene>
<dbReference type="GO" id="GO:0051536">
    <property type="term" value="F:iron-sulfur cluster binding"/>
    <property type="evidence" value="ECO:0007669"/>
    <property type="project" value="UniProtKB-KW"/>
</dbReference>
<dbReference type="KEGG" id="nth:Nther_2572"/>
<dbReference type="OrthoDB" id="9772736at2"/>
<evidence type="ECO:0000313" key="12">
    <source>
        <dbReference type="EMBL" id="ACB86130.1"/>
    </source>
</evidence>
<dbReference type="HOGENOM" id="CLU_012153_1_2_9"/>
<feature type="domain" description="NADH:flavin oxidoreductase/NADH oxidase N-terminal" evidence="10">
    <location>
        <begin position="7"/>
        <end position="341"/>
    </location>
</feature>
<feature type="domain" description="FAD/NAD(P)-binding" evidence="11">
    <location>
        <begin position="393"/>
        <end position="611"/>
    </location>
</feature>
<comment type="similarity">
    <text evidence="3">In the N-terminal section; belongs to the NADH:flavin oxidoreductase/NADH oxidase family.</text>
</comment>
<keyword evidence="9" id="KW-0411">Iron-sulfur</keyword>
<dbReference type="InterPro" id="IPR001155">
    <property type="entry name" value="OxRdtase_FMN_N"/>
</dbReference>
<dbReference type="SUPFAM" id="SSF51395">
    <property type="entry name" value="FMN-linked oxidoreductases"/>
    <property type="match status" value="1"/>
</dbReference>
<reference evidence="12 13" key="2">
    <citation type="journal article" date="2011" name="J. Bacteriol.">
        <title>Complete genome sequence of the anaerobic, halophilic alkalithermophile Natranaerobius thermophilus JW/NM-WN-LF.</title>
        <authorList>
            <person name="Zhao B."/>
            <person name="Mesbah N.M."/>
            <person name="Dalin E."/>
            <person name="Goodwin L."/>
            <person name="Nolan M."/>
            <person name="Pitluck S."/>
            <person name="Chertkov O."/>
            <person name="Brettin T.S."/>
            <person name="Han J."/>
            <person name="Larimer F.W."/>
            <person name="Land M.L."/>
            <person name="Hauser L."/>
            <person name="Kyrpides N."/>
            <person name="Wiegel J."/>
        </authorList>
    </citation>
    <scope>NUCLEOTIDE SEQUENCE [LARGE SCALE GENOMIC DNA]</scope>
    <source>
        <strain evidence="13">ATCC BAA-1301 / DSM 18059 / JW/NM-WN-LF</strain>
    </source>
</reference>
<evidence type="ECO:0000256" key="1">
    <source>
        <dbReference type="ARBA" id="ARBA00001917"/>
    </source>
</evidence>
<evidence type="ECO:0000256" key="4">
    <source>
        <dbReference type="ARBA" id="ARBA00022630"/>
    </source>
</evidence>
<sequence length="652" mass="70612">MDKKYSKIFEPINIGGVEVRNRINMAPMTTLYAGHNGEVTEQIVQYYGARARGGTGMVTVEGAYVNEMGIQIPGSINVSDDKYIPGLSRVADAIKGNGGVAVLQLIHSGIQAWVEQAVGPSEIGRIDGKPISTEKTPRALTTKEVNQYVQDFADAALRAKIAGFDIVQVHGTHGYLIMQFLSPLTNKRTDNYGADRDLFPVEIVKAIKEKCGQDFPVMYRLCADESLGDELINGGITLEDAKKTAEKLENVGVDAFDVTGGSDDVIHLYVPSSYVLEENEGCFIDLAAEIKKTVNVPVMSGGGVESPDAAEQLLESGQVDMIFMGRQLIADPEWVSKIEKENIEGIKQCVKCVECGKRIAFLRDMRCAVNPIVGNEWKYLTEKDLPKAANKKKILVIGAGPGGLEAARTSAMRGHDVTIVDKESKVGGTLNVAAVPNFKSKFKKLINWYKQQLEELKINLILNKSADLEFIQEVNPDEVILATGSEEVVPSIPGVENTVISDEVLLGNKEVGENVVVIGCGLVGAETAYYIAKSGKKVNVFETLPQTDLGIGGIALLRPSGLFEKYGVTVNFNTPIVEIYEDGVLTVDKFGKKIITKADTIVCAVGRQPVHGSDFVKSIRENGMVVKPVGDVKSARTVYEALHEAFNAAVSI</sequence>
<dbReference type="InterPro" id="IPR051793">
    <property type="entry name" value="NADH:flavin_oxidoreductase"/>
</dbReference>
<dbReference type="PANTHER" id="PTHR42917:SF2">
    <property type="entry name" value="2,4-DIENOYL-COA REDUCTASE [(2E)-ENOYL-COA-PRODUCING]"/>
    <property type="match status" value="1"/>
</dbReference>
<name>B2A1T3_NATTJ</name>
<evidence type="ECO:0000256" key="9">
    <source>
        <dbReference type="ARBA" id="ARBA00023014"/>
    </source>
</evidence>
<dbReference type="Gene3D" id="3.20.20.70">
    <property type="entry name" value="Aldolase class I"/>
    <property type="match status" value="1"/>
</dbReference>
<dbReference type="AlphaFoldDB" id="B2A1T3"/>
<evidence type="ECO:0000259" key="11">
    <source>
        <dbReference type="Pfam" id="PF07992"/>
    </source>
</evidence>
<evidence type="ECO:0000256" key="6">
    <source>
        <dbReference type="ARBA" id="ARBA00022723"/>
    </source>
</evidence>
<dbReference type="Pfam" id="PF00724">
    <property type="entry name" value="Oxidored_FMN"/>
    <property type="match status" value="1"/>
</dbReference>
<evidence type="ECO:0000256" key="7">
    <source>
        <dbReference type="ARBA" id="ARBA00023002"/>
    </source>
</evidence>
<keyword evidence="13" id="KW-1185">Reference proteome</keyword>
<dbReference type="CDD" id="cd02803">
    <property type="entry name" value="OYE_like_FMN_family"/>
    <property type="match status" value="1"/>
</dbReference>
<dbReference type="STRING" id="457570.Nther_2572"/>
<keyword evidence="7" id="KW-0560">Oxidoreductase</keyword>
<evidence type="ECO:0000313" key="13">
    <source>
        <dbReference type="Proteomes" id="UP000001683"/>
    </source>
</evidence>
<dbReference type="InParanoid" id="B2A1T3"/>
<dbReference type="InterPro" id="IPR036188">
    <property type="entry name" value="FAD/NAD-bd_sf"/>
</dbReference>
<evidence type="ECO:0000256" key="3">
    <source>
        <dbReference type="ARBA" id="ARBA00011048"/>
    </source>
</evidence>
<organism evidence="12 13">
    <name type="scientific">Natranaerobius thermophilus (strain ATCC BAA-1301 / DSM 18059 / JW/NM-WN-LF)</name>
    <dbReference type="NCBI Taxonomy" id="457570"/>
    <lineage>
        <taxon>Bacteria</taxon>
        <taxon>Bacillati</taxon>
        <taxon>Bacillota</taxon>
        <taxon>Clostridia</taxon>
        <taxon>Natranaerobiales</taxon>
        <taxon>Natranaerobiaceae</taxon>
        <taxon>Natranaerobius</taxon>
    </lineage>
</organism>
<comment type="cofactor">
    <cofactor evidence="1">
        <name>FMN</name>
        <dbReference type="ChEBI" id="CHEBI:58210"/>
    </cofactor>
</comment>
<comment type="cofactor">
    <cofactor evidence="2">
        <name>[4Fe-4S] cluster</name>
        <dbReference type="ChEBI" id="CHEBI:49883"/>
    </cofactor>
</comment>
<dbReference type="FunCoup" id="B2A1T3">
    <property type="interactions" value="141"/>
</dbReference>
<accession>B2A1T3</accession>
<reference evidence="12 13" key="1">
    <citation type="submission" date="2008-04" db="EMBL/GenBank/DDBJ databases">
        <title>Complete sequence of chromosome of Natranaerobius thermophilus JW/NM-WN-LF.</title>
        <authorList>
            <consortium name="US DOE Joint Genome Institute"/>
            <person name="Copeland A."/>
            <person name="Lucas S."/>
            <person name="Lapidus A."/>
            <person name="Glavina del Rio T."/>
            <person name="Dalin E."/>
            <person name="Tice H."/>
            <person name="Bruce D."/>
            <person name="Goodwin L."/>
            <person name="Pitluck S."/>
            <person name="Chertkov O."/>
            <person name="Brettin T."/>
            <person name="Detter J.C."/>
            <person name="Han C."/>
            <person name="Kuske C.R."/>
            <person name="Schmutz J."/>
            <person name="Larimer F."/>
            <person name="Land M."/>
            <person name="Hauser L."/>
            <person name="Kyrpides N."/>
            <person name="Lykidis A."/>
            <person name="Mesbah N.M."/>
            <person name="Wiegel J."/>
        </authorList>
    </citation>
    <scope>NUCLEOTIDE SEQUENCE [LARGE SCALE GENOMIC DNA]</scope>
    <source>
        <strain evidence="13">ATCC BAA-1301 / DSM 18059 / JW/NM-WN-LF</strain>
    </source>
</reference>
<protein>
    <submittedName>
        <fullName evidence="12">NADH:flavin oxidoreductase/NADH oxidase</fullName>
    </submittedName>
</protein>
<dbReference type="Proteomes" id="UP000001683">
    <property type="component" value="Chromosome"/>
</dbReference>
<dbReference type="InterPro" id="IPR013785">
    <property type="entry name" value="Aldolase_TIM"/>
</dbReference>
<dbReference type="eggNOG" id="COG1902">
    <property type="taxonomic scope" value="Bacteria"/>
</dbReference>
<dbReference type="PRINTS" id="PR00368">
    <property type="entry name" value="FADPNR"/>
</dbReference>
<evidence type="ECO:0000256" key="2">
    <source>
        <dbReference type="ARBA" id="ARBA00001966"/>
    </source>
</evidence>
<evidence type="ECO:0000256" key="5">
    <source>
        <dbReference type="ARBA" id="ARBA00022643"/>
    </source>
</evidence>
<dbReference type="SUPFAM" id="SSF51905">
    <property type="entry name" value="FAD/NAD(P)-binding domain"/>
    <property type="match status" value="1"/>
</dbReference>
<dbReference type="GO" id="GO:0010181">
    <property type="term" value="F:FMN binding"/>
    <property type="evidence" value="ECO:0007669"/>
    <property type="project" value="InterPro"/>
</dbReference>